<dbReference type="InterPro" id="IPR002938">
    <property type="entry name" value="FAD-bd"/>
</dbReference>
<dbReference type="NCBIfam" id="NF005313">
    <property type="entry name" value="PRK06847.1"/>
    <property type="match status" value="1"/>
</dbReference>
<evidence type="ECO:0000259" key="3">
    <source>
        <dbReference type="Pfam" id="PF01494"/>
    </source>
</evidence>
<dbReference type="Proteomes" id="UP001150830">
    <property type="component" value="Unassembled WGS sequence"/>
</dbReference>
<dbReference type="GO" id="GO:0004497">
    <property type="term" value="F:monooxygenase activity"/>
    <property type="evidence" value="ECO:0007669"/>
    <property type="project" value="UniProtKB-KW"/>
</dbReference>
<keyword evidence="2" id="KW-0503">Monooxygenase</keyword>
<proteinExistence type="predicted"/>
<organism evidence="4 5">
    <name type="scientific">Parathalassolituus penaei</name>
    <dbReference type="NCBI Taxonomy" id="2997323"/>
    <lineage>
        <taxon>Bacteria</taxon>
        <taxon>Pseudomonadati</taxon>
        <taxon>Pseudomonadota</taxon>
        <taxon>Gammaproteobacteria</taxon>
        <taxon>Oceanospirillales</taxon>
        <taxon>Oceanospirillaceae</taxon>
        <taxon>Parathalassolituus</taxon>
    </lineage>
</organism>
<dbReference type="PANTHER" id="PTHR13789">
    <property type="entry name" value="MONOOXYGENASE"/>
    <property type="match status" value="1"/>
</dbReference>
<dbReference type="PRINTS" id="PR00420">
    <property type="entry name" value="RNGMNOXGNASE"/>
</dbReference>
<reference evidence="4" key="1">
    <citation type="submission" date="2022-11" db="EMBL/GenBank/DDBJ databases">
        <title>Parathalassolutuus dongxingensis gen. nov., sp. nov., a novel member of family Oceanospirillaceae isolated from a coastal shrimp pond in Guangxi, China.</title>
        <authorList>
            <person name="Chen H."/>
        </authorList>
    </citation>
    <scope>NUCLEOTIDE SEQUENCE</scope>
    <source>
        <strain evidence="4">G-43</strain>
    </source>
</reference>
<dbReference type="Gene3D" id="3.50.50.60">
    <property type="entry name" value="FAD/NAD(P)-binding domain"/>
    <property type="match status" value="1"/>
</dbReference>
<evidence type="ECO:0000256" key="2">
    <source>
        <dbReference type="ARBA" id="ARBA00023033"/>
    </source>
</evidence>
<evidence type="ECO:0000256" key="1">
    <source>
        <dbReference type="ARBA" id="ARBA00023002"/>
    </source>
</evidence>
<dbReference type="SUPFAM" id="SSF51905">
    <property type="entry name" value="FAD/NAD(P)-binding domain"/>
    <property type="match status" value="1"/>
</dbReference>
<feature type="domain" description="FAD-binding" evidence="3">
    <location>
        <begin position="6"/>
        <end position="345"/>
    </location>
</feature>
<protein>
    <submittedName>
        <fullName evidence="4">FAD-dependent oxidoreductase</fullName>
    </submittedName>
</protein>
<accession>A0A9X3EAM3</accession>
<evidence type="ECO:0000313" key="5">
    <source>
        <dbReference type="Proteomes" id="UP001150830"/>
    </source>
</evidence>
<dbReference type="InterPro" id="IPR050493">
    <property type="entry name" value="FAD-dep_Monooxygenase_BioMet"/>
</dbReference>
<sequence>MSVVSNVLVIGGGFSGMTAAICLQKAGIAVDLIEIDPDWCPLGAGISINGSTLRALQQMGLYEQFREQGWVSSGVDLYTPTGQHIARLPTPQPVGSDVAGGGGILRPVLAKILSEATLAAGVNVRLGSSYQDLELLDNGVRVTFEDGEQRVYDLVVGADGVHSQLRGRFFPEVVPPQYIGQGVWRAVLPRPAHIERPTIWTAEHIKIGVNPVSATQMYLFITEDRPTHEFIEPSTWADVCAGLLRPFPDPLLQSMIPHLYQPGANIDYRPLGNLLVPTPWNRGRLVMIGDTVAATTPHLASGAGIGIESGMVLAQELVNATDLQSALDAFHQRRWSRCELVVKNSERLCHIEINGGDKAEHARIMAASMAALAQPI</sequence>
<dbReference type="AlphaFoldDB" id="A0A9X3EAM3"/>
<dbReference type="GO" id="GO:0071949">
    <property type="term" value="F:FAD binding"/>
    <property type="evidence" value="ECO:0007669"/>
    <property type="project" value="InterPro"/>
</dbReference>
<keyword evidence="1" id="KW-0560">Oxidoreductase</keyword>
<dbReference type="EMBL" id="JAPNOA010000009">
    <property type="protein sequence ID" value="MCY0964038.1"/>
    <property type="molecule type" value="Genomic_DNA"/>
</dbReference>
<gene>
    <name evidence="4" type="ORF">OUO13_02455</name>
</gene>
<name>A0A9X3EAM3_9GAMM</name>
<dbReference type="RefSeq" id="WP_283172256.1">
    <property type="nucleotide sequence ID" value="NZ_JAPNOA010000009.1"/>
</dbReference>
<dbReference type="Pfam" id="PF01494">
    <property type="entry name" value="FAD_binding_3"/>
    <property type="match status" value="1"/>
</dbReference>
<dbReference type="PANTHER" id="PTHR13789:SF309">
    <property type="entry name" value="PUTATIVE (AFU_ORTHOLOGUE AFUA_6G14510)-RELATED"/>
    <property type="match status" value="1"/>
</dbReference>
<evidence type="ECO:0000313" key="4">
    <source>
        <dbReference type="EMBL" id="MCY0964038.1"/>
    </source>
</evidence>
<dbReference type="InterPro" id="IPR036188">
    <property type="entry name" value="FAD/NAD-bd_sf"/>
</dbReference>
<comment type="caution">
    <text evidence="4">The sequence shown here is derived from an EMBL/GenBank/DDBJ whole genome shotgun (WGS) entry which is preliminary data.</text>
</comment>
<keyword evidence="5" id="KW-1185">Reference proteome</keyword>